<keyword evidence="1" id="KW-0472">Membrane</keyword>
<proteinExistence type="predicted"/>
<evidence type="ECO:0000313" key="2">
    <source>
        <dbReference type="EMBL" id="STO70581.1"/>
    </source>
</evidence>
<protein>
    <submittedName>
        <fullName evidence="2">Uncharacterized protein</fullName>
    </submittedName>
</protein>
<evidence type="ECO:0000313" key="3">
    <source>
        <dbReference type="Proteomes" id="UP000254465"/>
    </source>
</evidence>
<reference evidence="2 3" key="1">
    <citation type="submission" date="2018-06" db="EMBL/GenBank/DDBJ databases">
        <authorList>
            <consortium name="Pathogen Informatics"/>
            <person name="Doyle S."/>
        </authorList>
    </citation>
    <scope>NUCLEOTIDE SEQUENCE [LARGE SCALE GENOMIC DNA]</scope>
    <source>
        <strain evidence="2 3">NCTC11296</strain>
    </source>
</reference>
<organism evidence="2 3">
    <name type="scientific">Avibacterium paragallinarum</name>
    <name type="common">Haemophilus gallinarum</name>
    <dbReference type="NCBI Taxonomy" id="728"/>
    <lineage>
        <taxon>Bacteria</taxon>
        <taxon>Pseudomonadati</taxon>
        <taxon>Pseudomonadota</taxon>
        <taxon>Gammaproteobacteria</taxon>
        <taxon>Pasteurellales</taxon>
        <taxon>Pasteurellaceae</taxon>
        <taxon>Avibacterium</taxon>
    </lineage>
</organism>
<feature type="transmembrane region" description="Helical" evidence="1">
    <location>
        <begin position="41"/>
        <end position="64"/>
    </location>
</feature>
<dbReference type="AlphaFoldDB" id="A0A377I5Z0"/>
<accession>A0A377I5Z0</accession>
<name>A0A377I5Z0_AVIPA</name>
<keyword evidence="1" id="KW-0812">Transmembrane</keyword>
<evidence type="ECO:0000256" key="1">
    <source>
        <dbReference type="SAM" id="Phobius"/>
    </source>
</evidence>
<keyword evidence="1" id="KW-1133">Transmembrane helix</keyword>
<sequence length="68" mass="7322">MMGVFGYAGAAAGEFLTGFMIDKTTVIDTAGNKIYDFDALAYFWVGADLLSVIAAIIFSILVVYQSKK</sequence>
<dbReference type="EMBL" id="UGHK01000001">
    <property type="protein sequence ID" value="STO70581.1"/>
    <property type="molecule type" value="Genomic_DNA"/>
</dbReference>
<dbReference type="Proteomes" id="UP000254465">
    <property type="component" value="Unassembled WGS sequence"/>
</dbReference>
<gene>
    <name evidence="2" type="ORF">NCTC11296_00487</name>
</gene>